<dbReference type="OrthoDB" id="9833860at2759"/>
<proteinExistence type="evidence at transcript level"/>
<feature type="transmembrane region" description="Helical" evidence="2">
    <location>
        <begin position="51"/>
        <end position="71"/>
    </location>
</feature>
<evidence type="ECO:0000313" key="5">
    <source>
        <dbReference type="MGI" id="MGI:2442281"/>
    </source>
</evidence>
<feature type="transmembrane region" description="Helical" evidence="2">
    <location>
        <begin position="12"/>
        <end position="30"/>
    </location>
</feature>
<dbReference type="UCSC" id="uc007dzi.2">
    <property type="organism name" value="mouse"/>
</dbReference>
<reference evidence="4" key="3">
    <citation type="journal article" date="2000" name="Genome Res.">
        <title>RIKEN integrated sequence analysis (RISA) system--384-format sequencing pipeline with 384 multicapillary sequencer.</title>
        <authorList>
            <person name="Shibata K."/>
            <person name="Itoh M."/>
            <person name="Aizawa K."/>
            <person name="Nagaoka S."/>
            <person name="Sasaki N."/>
            <person name="Carninci P."/>
            <person name="Konno H."/>
            <person name="Akiyama J."/>
            <person name="Nishi K."/>
            <person name="Kitsunai T."/>
            <person name="Tashiro H."/>
            <person name="Itoh M."/>
            <person name="Sumi N."/>
            <person name="Ishii Y."/>
            <person name="Nakamura S."/>
            <person name="Hazama M."/>
            <person name="Nishine T."/>
            <person name="Harada A."/>
            <person name="Yamamoto R."/>
            <person name="Matsumoto H."/>
            <person name="Sakaguchi S."/>
            <person name="Ikegami T."/>
            <person name="Kashiwagi K."/>
            <person name="Fujiwake S."/>
            <person name="Inoue K."/>
            <person name="Togawa Y."/>
            <person name="Izawa M."/>
            <person name="Ohara E."/>
            <person name="Watahiki M."/>
            <person name="Yoneda Y."/>
            <person name="Ishikawa T."/>
            <person name="Ozawa K."/>
            <person name="Tanaka T."/>
            <person name="Matsuura S."/>
            <person name="Kawai J."/>
            <person name="Okazaki Y."/>
            <person name="Muramatsu M."/>
            <person name="Inoue Y."/>
            <person name="Kira A."/>
            <person name="Hayashizaki Y."/>
        </authorList>
    </citation>
    <scope>NUCLEOTIDE SEQUENCE</scope>
    <source>
        <strain evidence="4">C57BL/6J</strain>
        <tissue evidence="4">Cerebellum</tissue>
    </source>
</reference>
<reference evidence="4" key="2">
    <citation type="journal article" date="2000" name="Genome Res.">
        <title>Normalization and subtraction of cap-trapper-selected cDNAs to prepare full-length cDNA libraries for rapid discovery of new genes.</title>
        <authorList>
            <person name="Carninci P."/>
            <person name="Shibata Y."/>
            <person name="Hayatsu N."/>
            <person name="Sugahara Y."/>
            <person name="Shibata K."/>
            <person name="Itoh M."/>
            <person name="Konno H."/>
            <person name="Okazaki Y."/>
            <person name="Muramatsu M."/>
            <person name="Hayashizaki Y."/>
        </authorList>
    </citation>
    <scope>NUCLEOTIDE SEQUENCE</scope>
    <source>
        <strain evidence="4">C57BL/6J</strain>
        <tissue evidence="4">Cerebellum</tissue>
    </source>
</reference>
<keyword evidence="2" id="KW-0812">Transmembrane</keyword>
<keyword evidence="2" id="KW-1133">Transmembrane helix</keyword>
<feature type="region of interest" description="Disordered" evidence="1">
    <location>
        <begin position="113"/>
        <end position="135"/>
    </location>
</feature>
<evidence type="ECO:0000256" key="2">
    <source>
        <dbReference type="SAM" id="Phobius"/>
    </source>
</evidence>
<dbReference type="AlphaFoldDB" id="Q8BH25"/>
<name>Q8BH25_MOUSE</name>
<organism evidence="4">
    <name type="scientific">Mus musculus</name>
    <name type="common">Mouse</name>
    <dbReference type="NCBI Taxonomy" id="10090"/>
    <lineage>
        <taxon>Eukaryota</taxon>
        <taxon>Metazoa</taxon>
        <taxon>Chordata</taxon>
        <taxon>Craniata</taxon>
        <taxon>Vertebrata</taxon>
        <taxon>Euteleostomi</taxon>
        <taxon>Mammalia</taxon>
        <taxon>Eutheria</taxon>
        <taxon>Euarchontoglires</taxon>
        <taxon>Glires</taxon>
        <taxon>Rodentia</taxon>
        <taxon>Myomorpha</taxon>
        <taxon>Muroidea</taxon>
        <taxon>Muridae</taxon>
        <taxon>Murinae</taxon>
        <taxon>Mus</taxon>
        <taxon>Mus</taxon>
    </lineage>
</organism>
<reference evidence="3" key="7">
    <citation type="journal article" date="2004" name="Genome Res.">
        <title>The status, quality, and expansion of the NIH full-length cDNA project: the Mammalian Gene Collection (MGC).</title>
        <authorList>
            <consortium name="The MGC Project Team"/>
            <person name="Gerhard D.S."/>
            <person name="Wagner L."/>
            <person name="Feingold E.A."/>
            <person name="Shenmen C.M."/>
            <person name="Grouse L.H."/>
            <person name="Schuler G."/>
            <person name="Klein S.L."/>
            <person name="Old S."/>
            <person name="Rasooly R."/>
            <person name="Good P."/>
            <person name="Guyer M."/>
            <person name="Peck A.M."/>
            <person name="Derge J.G."/>
            <person name="Lipman D."/>
            <person name="Collins F.S."/>
            <person name="Jang W."/>
            <person name="Sherry S."/>
            <person name="Feolo M."/>
            <person name="Misquitta L."/>
            <person name="Lee E."/>
            <person name="Rotmistrovsky K."/>
            <person name="Greenhut S.F."/>
            <person name="Schaefer C.F."/>
            <person name="Buetow K."/>
            <person name="Bonner T.I."/>
            <person name="Haussler D."/>
            <person name="Kent J."/>
            <person name="Kiekhaus M."/>
            <person name="Furey T."/>
            <person name="Brent M."/>
            <person name="Prange C."/>
            <person name="Schreiber K."/>
            <person name="Shapiro N."/>
            <person name="Bhat N.K."/>
            <person name="Hopkins R.F."/>
            <person name="Hsie F."/>
            <person name="Driscoll T."/>
            <person name="Soares M.B."/>
            <person name="Casavant T.L."/>
            <person name="Scheetz T.E."/>
            <person name="Brown-stein M.J."/>
            <person name="Usdin T.B."/>
            <person name="Toshiyuki S."/>
            <person name="Carninci P."/>
            <person name="Piao Y."/>
            <person name="Dudekula D.B."/>
            <person name="Ko M.S."/>
            <person name="Kawakami K."/>
            <person name="Suzuki Y."/>
            <person name="Sugano S."/>
            <person name="Gruber C.E."/>
            <person name="Smith M.R."/>
            <person name="Simmons B."/>
            <person name="Moore T."/>
            <person name="Waterman R."/>
            <person name="Johnson S.L."/>
            <person name="Ruan Y."/>
            <person name="Wei C.L."/>
            <person name="Mathavan S."/>
            <person name="Gunaratne P.H."/>
            <person name="Wu J."/>
            <person name="Garcia A.M."/>
            <person name="Hulyk S.W."/>
            <person name="Fuh E."/>
            <person name="Yuan Y."/>
            <person name="Sneed A."/>
            <person name="Kowis C."/>
            <person name="Hodgson A."/>
            <person name="Muzny D.M."/>
            <person name="McPherson J."/>
            <person name="Gibbs R.A."/>
            <person name="Fahey J."/>
            <person name="Helton E."/>
            <person name="Ketteman M."/>
            <person name="Madan A."/>
            <person name="Rodrigues S."/>
            <person name="Sanchez A."/>
            <person name="Whiting M."/>
            <person name="Madari A."/>
            <person name="Young A.C."/>
            <person name="Wetherby K.D."/>
            <person name="Granite S.J."/>
            <person name="Kwong P.N."/>
            <person name="Brinkley C.P."/>
            <person name="Pearson R.L."/>
            <person name="Bouffard G.G."/>
            <person name="Blakesly R.W."/>
            <person name="Green E.D."/>
            <person name="Dickson M.C."/>
            <person name="Rodriguez A.C."/>
            <person name="Grimwood J."/>
            <person name="Schmutz J."/>
            <person name="Myers R.M."/>
            <person name="Butterfield Y.S."/>
            <person name="Griffith M."/>
            <person name="Griffith O.L."/>
            <person name="Krzywinski M.I."/>
            <person name="Liao N."/>
            <person name="Morin R."/>
            <person name="Morrin R."/>
            <person name="Palmquist D."/>
            <person name="Petrescu A.S."/>
            <person name="Skalska U."/>
            <person name="Smailus D.E."/>
            <person name="Stott J.M."/>
            <person name="Schnerch A."/>
            <person name="Schein J.E."/>
            <person name="Jones S.J."/>
            <person name="Holt R.A."/>
            <person name="Baross A."/>
            <person name="Marra M.A."/>
            <person name="Clifton S."/>
            <person name="Makowski K.A."/>
            <person name="Bosak S."/>
            <person name="Malek J."/>
        </authorList>
    </citation>
    <scope>NUCLEOTIDE SEQUENCE [LARGE SCALE MRNA]</scope>
    <source>
        <tissue evidence="3">Brain</tissue>
    </source>
</reference>
<evidence type="ECO:0000313" key="3">
    <source>
        <dbReference type="EMBL" id="AAI47658.1"/>
    </source>
</evidence>
<reference evidence="4" key="8">
    <citation type="journal article" date="2005" name="Science">
        <title>The Transcriptional Landscape of the Mammalian Genome.</title>
        <authorList>
            <consortium name="The FANTOM Consortium"/>
            <consortium name="Riken Genome Exploration Research Group and Genome Science Group (Genome Network Project Core Group)"/>
        </authorList>
    </citation>
    <scope>NUCLEOTIDE SEQUENCE</scope>
    <source>
        <strain evidence="4">C57BL/6J</strain>
        <tissue evidence="4">Cerebellum</tissue>
    </source>
</reference>
<dbReference type="EMBL" id="BC147657">
    <property type="protein sequence ID" value="AAI47658.1"/>
    <property type="molecule type" value="mRNA"/>
</dbReference>
<accession>Q8BH25</accession>
<keyword evidence="2" id="KW-0472">Membrane</keyword>
<dbReference type="EMBL" id="AK036028">
    <property type="protein sequence ID" value="BAC29278.1"/>
    <property type="molecule type" value="mRNA"/>
</dbReference>
<dbReference type="AGR" id="MGI:2442281"/>
<reference evidence="4" key="4">
    <citation type="journal article" date="2001" name="Nature">
        <title>Functional annotation of a full-length mouse cDNA collection.</title>
        <authorList>
            <consortium name="The RIKEN Genome Exploration Research Group Phase II Team and the FANTOM Consortium"/>
        </authorList>
    </citation>
    <scope>NUCLEOTIDE SEQUENCE</scope>
    <source>
        <strain evidence="4">C57BL/6J</strain>
        <tissue evidence="4">Cerebellum</tissue>
    </source>
</reference>
<sequence>MTPALRTSRGSSVFWGLMYLLMASTRMLNIRATANTELPNAPRTSARRKPYVLFLCCLTLLALTPNSPMIMDNKWERTAKASEAREREFPMCATTSSITKRTTLTTHMRTRRQLRPEYRPIATEAPLSQEGKDSKTRDYNSWITLSFSFSAPVIFENHLL</sequence>
<dbReference type="MGI" id="MGI:2442281">
    <property type="gene designation" value="9630028B13Rik"/>
</dbReference>
<evidence type="ECO:0000256" key="1">
    <source>
        <dbReference type="SAM" id="MobiDB-lite"/>
    </source>
</evidence>
<protein>
    <submittedName>
        <fullName evidence="4">Uncharacterized protein</fullName>
    </submittedName>
</protein>
<dbReference type="EMBL" id="AK048735">
    <property type="protein sequence ID" value="BAC33439.1"/>
    <property type="molecule type" value="mRNA"/>
</dbReference>
<reference evidence="4" key="9">
    <citation type="journal article" date="2005" name="Science">
        <title>Antisense Transcription in the Mammalian Transcriptome.</title>
        <authorList>
            <consortium name="RIKEN Genome Exploration Research Group and Genome Science Group (Genome Network Project Core Group) and the FANTOM Consortium"/>
        </authorList>
    </citation>
    <scope>NUCLEOTIDE SEQUENCE</scope>
    <source>
        <strain evidence="4">C57BL/6J</strain>
        <tissue evidence="4">Cerebellum</tissue>
    </source>
</reference>
<evidence type="ECO:0000313" key="4">
    <source>
        <dbReference type="EMBL" id="BAC29278.1"/>
    </source>
</evidence>
<gene>
    <name evidence="3 5" type="primary">9630028B13Rik</name>
</gene>
<reference evidence="4" key="1">
    <citation type="journal article" date="1999" name="Methods Enzymol.">
        <title>High-efficiency full-length cDNA cloning.</title>
        <authorList>
            <person name="Carninci P."/>
            <person name="Hayashizaki Y."/>
        </authorList>
    </citation>
    <scope>NUCLEOTIDE SEQUENCE</scope>
    <source>
        <strain evidence="4">C57BL/6J</strain>
        <tissue evidence="4">Cerebellum</tissue>
    </source>
</reference>
<reference evidence="4" key="6">
    <citation type="journal article" date="2002" name="Nature">
        <title>Analysis of the mouse transcriptome based on functional annotation of 60,770 full-length cDNAs.</title>
        <authorList>
            <consortium name="The FANTOM Consortium and the RIKEN Genome Exploration Research Group Phase I and II Team"/>
        </authorList>
    </citation>
    <scope>NUCLEOTIDE SEQUENCE</scope>
    <source>
        <strain evidence="4">C57BL/6J</strain>
        <tissue evidence="4">Cerebellum</tissue>
    </source>
</reference>
<reference evidence="4" key="5">
    <citation type="submission" date="2001-07" db="EMBL/GenBank/DDBJ databases">
        <authorList>
            <person name="Adachi J."/>
            <person name="Aizawa K."/>
            <person name="Akimura T."/>
            <person name="Arakawa T."/>
            <person name="Bono H."/>
            <person name="Carninci P."/>
            <person name="Fukuda S."/>
            <person name="Furuno M."/>
            <person name="Hanagaki T."/>
            <person name="Hara A."/>
            <person name="Hashizume W."/>
            <person name="Hayashida K."/>
            <person name="Hayatsu N."/>
            <person name="Hiramoto K."/>
            <person name="Hiraoka T."/>
            <person name="Hirozane T."/>
            <person name="Hori F."/>
            <person name="Imotani K."/>
            <person name="Ishii Y."/>
            <person name="Itoh M."/>
            <person name="Kagawa I."/>
            <person name="Kasukawa T."/>
            <person name="Katoh H."/>
            <person name="Kawai J."/>
            <person name="Kojima Y."/>
            <person name="Kondo S."/>
            <person name="Konno H."/>
            <person name="Kouda M."/>
            <person name="Koya S."/>
            <person name="Kurihara C."/>
            <person name="Matsuyama T."/>
            <person name="Miyazaki A."/>
            <person name="Murata M."/>
            <person name="Nakamura M."/>
            <person name="Nishi K."/>
            <person name="Nomura K."/>
            <person name="Numazaki R."/>
            <person name="Ohno M."/>
            <person name="Ohsato N."/>
            <person name="Okazaki Y."/>
            <person name="Saito R."/>
            <person name="Saitoh H."/>
            <person name="Sakai C."/>
            <person name="Sakai K."/>
            <person name="Sakazume N."/>
            <person name="Sano H."/>
            <person name="Sasaki D."/>
            <person name="Shibata K."/>
            <person name="Shinagawa A."/>
            <person name="Shiraki T."/>
            <person name="Sogabe Y."/>
            <person name="Tagami M."/>
            <person name="Tagawa A."/>
            <person name="Takahashi F."/>
            <person name="Takaku-Akahira S."/>
            <person name="Takeda Y."/>
            <person name="Tanaka T."/>
            <person name="Tomaru A."/>
            <person name="Toya T."/>
            <person name="Yasunishi A."/>
            <person name="Muramatsu M."/>
            <person name="Hayashizaki Y."/>
        </authorList>
    </citation>
    <scope>NUCLEOTIDE SEQUENCE</scope>
    <source>
        <strain evidence="4">C57BL/6J</strain>
        <tissue evidence="4">Cerebellum</tissue>
    </source>
</reference>